<comment type="caution">
    <text evidence="14">The sequence shown here is derived from an EMBL/GenBank/DDBJ whole genome shotgun (WGS) entry which is preliminary data.</text>
</comment>
<dbReference type="EC" id="2.7.11.1" evidence="1"/>
<evidence type="ECO:0000256" key="2">
    <source>
        <dbReference type="ARBA" id="ARBA00022527"/>
    </source>
</evidence>
<dbReference type="InterPro" id="IPR011009">
    <property type="entry name" value="Kinase-like_dom_sf"/>
</dbReference>
<keyword evidence="3" id="KW-0808">Transferase</keyword>
<dbReference type="PANTHER" id="PTHR11042:SF183">
    <property type="entry name" value="MEMBRANE-ASSOCIATED TYROSINE- AND THREONINE-SPECIFIC CDC2-INHIBITORY KINASE"/>
    <property type="match status" value="1"/>
</dbReference>
<keyword evidence="7" id="KW-0067">ATP-binding</keyword>
<reference evidence="14 15" key="1">
    <citation type="submission" date="2024-03" db="EMBL/GenBank/DDBJ databases">
        <title>Adaptation during the transition from Ophiocordyceps entomopathogen to insect associate is accompanied by gene loss and intensified selection.</title>
        <authorList>
            <person name="Ward C.M."/>
            <person name="Onetto C.A."/>
            <person name="Borneman A.R."/>
        </authorList>
    </citation>
    <scope>NUCLEOTIDE SEQUENCE [LARGE SCALE GENOMIC DNA]</scope>
    <source>
        <strain evidence="14">AWRI1</strain>
        <tissue evidence="14">Single Adult Female</tissue>
    </source>
</reference>
<dbReference type="GO" id="GO:0004674">
    <property type="term" value="F:protein serine/threonine kinase activity"/>
    <property type="evidence" value="ECO:0007669"/>
    <property type="project" value="UniProtKB-KW"/>
</dbReference>
<dbReference type="PANTHER" id="PTHR11042">
    <property type="entry name" value="EUKARYOTIC TRANSLATION INITIATION FACTOR 2-ALPHA KINASE EIF2-ALPHA KINASE -RELATED"/>
    <property type="match status" value="1"/>
</dbReference>
<comment type="similarity">
    <text evidence="10">Belongs to the protein kinase superfamily. Ser/Thr protein kinase family. GCN2 subfamily.</text>
</comment>
<evidence type="ECO:0000256" key="5">
    <source>
        <dbReference type="ARBA" id="ARBA00022741"/>
    </source>
</evidence>
<dbReference type="AlphaFoldDB" id="A0AAN9Y716"/>
<dbReference type="Pfam" id="PF00069">
    <property type="entry name" value="Pkinase"/>
    <property type="match status" value="1"/>
</dbReference>
<dbReference type="PROSITE" id="PS00108">
    <property type="entry name" value="PROTEIN_KINASE_ST"/>
    <property type="match status" value="1"/>
</dbReference>
<keyword evidence="4" id="KW-0479">Metal-binding</keyword>
<dbReference type="GO" id="GO:0005634">
    <property type="term" value="C:nucleus"/>
    <property type="evidence" value="ECO:0007669"/>
    <property type="project" value="TreeGrafter"/>
</dbReference>
<dbReference type="EMBL" id="JBBCAQ010000010">
    <property type="protein sequence ID" value="KAK7600919.1"/>
    <property type="molecule type" value="Genomic_DNA"/>
</dbReference>
<comment type="catalytic activity">
    <reaction evidence="11">
        <text>L-threonyl-[protein] + ATP = O-phospho-L-threonyl-[protein] + ADP + H(+)</text>
        <dbReference type="Rhea" id="RHEA:46608"/>
        <dbReference type="Rhea" id="RHEA-COMP:11060"/>
        <dbReference type="Rhea" id="RHEA-COMP:11605"/>
        <dbReference type="ChEBI" id="CHEBI:15378"/>
        <dbReference type="ChEBI" id="CHEBI:30013"/>
        <dbReference type="ChEBI" id="CHEBI:30616"/>
        <dbReference type="ChEBI" id="CHEBI:61977"/>
        <dbReference type="ChEBI" id="CHEBI:456216"/>
        <dbReference type="EC" id="2.7.11.1"/>
    </reaction>
</comment>
<comment type="catalytic activity">
    <reaction evidence="12">
        <text>L-seryl-[protein] + ATP = O-phospho-L-seryl-[protein] + ADP + H(+)</text>
        <dbReference type="Rhea" id="RHEA:17989"/>
        <dbReference type="Rhea" id="RHEA-COMP:9863"/>
        <dbReference type="Rhea" id="RHEA-COMP:11604"/>
        <dbReference type="ChEBI" id="CHEBI:15378"/>
        <dbReference type="ChEBI" id="CHEBI:29999"/>
        <dbReference type="ChEBI" id="CHEBI:30616"/>
        <dbReference type="ChEBI" id="CHEBI:83421"/>
        <dbReference type="ChEBI" id="CHEBI:456216"/>
        <dbReference type="EC" id="2.7.11.1"/>
    </reaction>
</comment>
<evidence type="ECO:0000256" key="4">
    <source>
        <dbReference type="ARBA" id="ARBA00022723"/>
    </source>
</evidence>
<feature type="domain" description="Protein kinase" evidence="13">
    <location>
        <begin position="1"/>
        <end position="258"/>
    </location>
</feature>
<name>A0AAN9Y716_9HEMI</name>
<dbReference type="SMART" id="SM00220">
    <property type="entry name" value="S_TKc"/>
    <property type="match status" value="1"/>
</dbReference>
<dbReference type="GO" id="GO:0005737">
    <property type="term" value="C:cytoplasm"/>
    <property type="evidence" value="ECO:0007669"/>
    <property type="project" value="TreeGrafter"/>
</dbReference>
<evidence type="ECO:0000256" key="12">
    <source>
        <dbReference type="ARBA" id="ARBA00048679"/>
    </source>
</evidence>
<dbReference type="Proteomes" id="UP001367676">
    <property type="component" value="Unassembled WGS sequence"/>
</dbReference>
<sequence>MIIFLQLPDPESTDVEYRWRSTVEKVVLYEKISQQENVVKLFNTWVEDDALYLQMELCEKSLLHFILENVHMEERHTWNVMVDILQALEFIHAREFVHLDIKPENILLGYDDRYKLADFDLIHDMKVTSIDHIRAGDDKYRAPEVTEDDFQPDPKNDIFSLGMTLLEMAGDFYLPNGGPLWMRLRRNNFPSSQLKGSKLRLNFYHHYCLSTTEADVSESLINTLHLMLKRDTNERPSAAELLNLDVVKTKRIERHESLGPISFVVQKLANQNAIKLRENLAFMRKLEERADLSDLDRFARSRSPTPDIDRHLSGMRTALARSYADDEIDEKV</sequence>
<evidence type="ECO:0000256" key="1">
    <source>
        <dbReference type="ARBA" id="ARBA00012513"/>
    </source>
</evidence>
<proteinExistence type="inferred from homology"/>
<dbReference type="SUPFAM" id="SSF56112">
    <property type="entry name" value="Protein kinase-like (PK-like)"/>
    <property type="match status" value="1"/>
</dbReference>
<keyword evidence="6" id="KW-0418">Kinase</keyword>
<dbReference type="GO" id="GO:0110031">
    <property type="term" value="P:negative regulation of G2/MI transition of meiotic cell cycle"/>
    <property type="evidence" value="ECO:0007669"/>
    <property type="project" value="TreeGrafter"/>
</dbReference>
<evidence type="ECO:0000256" key="11">
    <source>
        <dbReference type="ARBA" id="ARBA00047899"/>
    </source>
</evidence>
<gene>
    <name evidence="14" type="ORF">V9T40_008360</name>
</gene>
<dbReference type="PROSITE" id="PS50011">
    <property type="entry name" value="PROTEIN_KINASE_DOM"/>
    <property type="match status" value="1"/>
</dbReference>
<evidence type="ECO:0000256" key="3">
    <source>
        <dbReference type="ARBA" id="ARBA00022679"/>
    </source>
</evidence>
<evidence type="ECO:0000313" key="15">
    <source>
        <dbReference type="Proteomes" id="UP001367676"/>
    </source>
</evidence>
<protein>
    <recommendedName>
        <fullName evidence="1">non-specific serine/threonine protein kinase</fullName>
        <ecNumber evidence="1">2.7.11.1</ecNumber>
    </recommendedName>
</protein>
<evidence type="ECO:0000256" key="8">
    <source>
        <dbReference type="ARBA" id="ARBA00022842"/>
    </source>
</evidence>
<evidence type="ECO:0000256" key="6">
    <source>
        <dbReference type="ARBA" id="ARBA00022777"/>
    </source>
</evidence>
<dbReference type="InterPro" id="IPR000719">
    <property type="entry name" value="Prot_kinase_dom"/>
</dbReference>
<dbReference type="GO" id="GO:0051321">
    <property type="term" value="P:meiotic cell cycle"/>
    <property type="evidence" value="ECO:0007669"/>
    <property type="project" value="TreeGrafter"/>
</dbReference>
<dbReference type="GO" id="GO:0046872">
    <property type="term" value="F:metal ion binding"/>
    <property type="evidence" value="ECO:0007669"/>
    <property type="project" value="UniProtKB-KW"/>
</dbReference>
<keyword evidence="9" id="KW-0131">Cell cycle</keyword>
<dbReference type="InterPro" id="IPR050339">
    <property type="entry name" value="CC_SR_Kinase"/>
</dbReference>
<evidence type="ECO:0000313" key="14">
    <source>
        <dbReference type="EMBL" id="KAK7600919.1"/>
    </source>
</evidence>
<dbReference type="GO" id="GO:0005524">
    <property type="term" value="F:ATP binding"/>
    <property type="evidence" value="ECO:0007669"/>
    <property type="project" value="UniProtKB-KW"/>
</dbReference>
<evidence type="ECO:0000256" key="7">
    <source>
        <dbReference type="ARBA" id="ARBA00022840"/>
    </source>
</evidence>
<accession>A0AAN9Y716</accession>
<evidence type="ECO:0000259" key="13">
    <source>
        <dbReference type="PROSITE" id="PS50011"/>
    </source>
</evidence>
<evidence type="ECO:0000256" key="9">
    <source>
        <dbReference type="ARBA" id="ARBA00023306"/>
    </source>
</evidence>
<keyword evidence="5" id="KW-0547">Nucleotide-binding</keyword>
<dbReference type="Gene3D" id="1.10.510.10">
    <property type="entry name" value="Transferase(Phosphotransferase) domain 1"/>
    <property type="match status" value="1"/>
</dbReference>
<dbReference type="InterPro" id="IPR008271">
    <property type="entry name" value="Ser/Thr_kinase_AS"/>
</dbReference>
<organism evidence="14 15">
    <name type="scientific">Parthenolecanium corni</name>
    <dbReference type="NCBI Taxonomy" id="536013"/>
    <lineage>
        <taxon>Eukaryota</taxon>
        <taxon>Metazoa</taxon>
        <taxon>Ecdysozoa</taxon>
        <taxon>Arthropoda</taxon>
        <taxon>Hexapoda</taxon>
        <taxon>Insecta</taxon>
        <taxon>Pterygota</taxon>
        <taxon>Neoptera</taxon>
        <taxon>Paraneoptera</taxon>
        <taxon>Hemiptera</taxon>
        <taxon>Sternorrhyncha</taxon>
        <taxon>Coccoidea</taxon>
        <taxon>Coccidae</taxon>
        <taxon>Parthenolecanium</taxon>
    </lineage>
</organism>
<keyword evidence="2" id="KW-0723">Serine/threonine-protein kinase</keyword>
<keyword evidence="15" id="KW-1185">Reference proteome</keyword>
<evidence type="ECO:0000256" key="10">
    <source>
        <dbReference type="ARBA" id="ARBA00037982"/>
    </source>
</evidence>
<keyword evidence="8" id="KW-0460">Magnesium</keyword>